<dbReference type="GO" id="GO:0003677">
    <property type="term" value="F:DNA binding"/>
    <property type="evidence" value="ECO:0007669"/>
    <property type="project" value="UniProtKB-UniRule"/>
</dbReference>
<protein>
    <recommendedName>
        <fullName evidence="7">UvrABC system protein C</fullName>
        <shortName evidence="7">Protein UvrC</shortName>
    </recommendedName>
    <alternativeName>
        <fullName evidence="7">Excinuclease ABC subunit C</fullName>
    </alternativeName>
</protein>
<dbReference type="Pfam" id="PF08459">
    <property type="entry name" value="UvrC_RNaseH_dom"/>
    <property type="match status" value="1"/>
</dbReference>
<dbReference type="SUPFAM" id="SSF46600">
    <property type="entry name" value="C-terminal UvrC-binding domain of UvrB"/>
    <property type="match status" value="1"/>
</dbReference>
<keyword evidence="2 7" id="KW-0227">DNA damage</keyword>
<feature type="domain" description="UvrC family homology region profile" evidence="9">
    <location>
        <begin position="277"/>
        <end position="486"/>
    </location>
</feature>
<dbReference type="GO" id="GO:0009380">
    <property type="term" value="C:excinuclease repair complex"/>
    <property type="evidence" value="ECO:0007669"/>
    <property type="project" value="InterPro"/>
</dbReference>
<dbReference type="InterPro" id="IPR000305">
    <property type="entry name" value="GIY-YIG_endonuc"/>
</dbReference>
<dbReference type="InterPro" id="IPR010994">
    <property type="entry name" value="RuvA_2-like"/>
</dbReference>
<evidence type="ECO:0000259" key="9">
    <source>
        <dbReference type="PROSITE" id="PS50165"/>
    </source>
</evidence>
<dbReference type="GO" id="GO:0006289">
    <property type="term" value="P:nucleotide-excision repair"/>
    <property type="evidence" value="ECO:0007669"/>
    <property type="project" value="UniProtKB-UniRule"/>
</dbReference>
<evidence type="ECO:0000256" key="1">
    <source>
        <dbReference type="ARBA" id="ARBA00022490"/>
    </source>
</evidence>
<accession>A0A2G9IH37</accession>
<dbReference type="PANTHER" id="PTHR30562:SF1">
    <property type="entry name" value="UVRABC SYSTEM PROTEIN C"/>
    <property type="match status" value="1"/>
</dbReference>
<dbReference type="Pfam" id="PF22920">
    <property type="entry name" value="UvrC_RNaseH"/>
    <property type="match status" value="1"/>
</dbReference>
<feature type="domain" description="GIY-YIG" evidence="8">
    <location>
        <begin position="22"/>
        <end position="100"/>
    </location>
</feature>
<dbReference type="InterPro" id="IPR047296">
    <property type="entry name" value="GIY-YIG_UvrC_Cho"/>
</dbReference>
<dbReference type="NCBIfam" id="TIGR00194">
    <property type="entry name" value="uvrC"/>
    <property type="match status" value="1"/>
</dbReference>
<dbReference type="FunFam" id="3.30.420.340:FF:000002">
    <property type="entry name" value="UvrABC system protein C"/>
    <property type="match status" value="1"/>
</dbReference>
<dbReference type="InterPro" id="IPR035901">
    <property type="entry name" value="GIY-YIG_endonuc_sf"/>
</dbReference>
<organism evidence="10 11">
    <name type="scientific">Prevotella intermedia</name>
    <dbReference type="NCBI Taxonomy" id="28131"/>
    <lineage>
        <taxon>Bacteria</taxon>
        <taxon>Pseudomonadati</taxon>
        <taxon>Bacteroidota</taxon>
        <taxon>Bacteroidia</taxon>
        <taxon>Bacteroidales</taxon>
        <taxon>Prevotellaceae</taxon>
        <taxon>Prevotella</taxon>
    </lineage>
</organism>
<dbReference type="PROSITE" id="PS50165">
    <property type="entry name" value="UVRC"/>
    <property type="match status" value="1"/>
</dbReference>
<dbReference type="Gene3D" id="3.40.1440.10">
    <property type="entry name" value="GIY-YIG endonuclease"/>
    <property type="match status" value="1"/>
</dbReference>
<evidence type="ECO:0000313" key="11">
    <source>
        <dbReference type="Proteomes" id="UP000230500"/>
    </source>
</evidence>
<comment type="function">
    <text evidence="7">The UvrABC repair system catalyzes the recognition and processing of DNA lesions. UvrC both incises the 5' and 3' sides of the lesion. The N-terminal half is responsible for the 3' incision and the C-terminal half is responsible for the 5' incision.</text>
</comment>
<comment type="subunit">
    <text evidence="7">Interacts with UvrB in an incision complex.</text>
</comment>
<evidence type="ECO:0000256" key="3">
    <source>
        <dbReference type="ARBA" id="ARBA00022769"/>
    </source>
</evidence>
<keyword evidence="4 7" id="KW-0267">Excision nuclease</keyword>
<dbReference type="RefSeq" id="WP_099976997.1">
    <property type="nucleotide sequence ID" value="NZ_PESN01000001.1"/>
</dbReference>
<comment type="similarity">
    <text evidence="7">Belongs to the UvrC family.</text>
</comment>
<dbReference type="Gene3D" id="3.30.420.340">
    <property type="entry name" value="UvrC, RNAse H endonuclease domain"/>
    <property type="match status" value="1"/>
</dbReference>
<dbReference type="SUPFAM" id="SSF82771">
    <property type="entry name" value="GIY-YIG endonuclease"/>
    <property type="match status" value="1"/>
</dbReference>
<dbReference type="InterPro" id="IPR001162">
    <property type="entry name" value="UvrC_RNase_H_dom"/>
</dbReference>
<dbReference type="FunFam" id="3.40.1440.10:FF:000001">
    <property type="entry name" value="UvrABC system protein C"/>
    <property type="match status" value="1"/>
</dbReference>
<dbReference type="Pfam" id="PF14520">
    <property type="entry name" value="HHH_5"/>
    <property type="match status" value="1"/>
</dbReference>
<dbReference type="SMART" id="SM00465">
    <property type="entry name" value="GIYc"/>
    <property type="match status" value="1"/>
</dbReference>
<dbReference type="GO" id="GO:0005737">
    <property type="term" value="C:cytoplasm"/>
    <property type="evidence" value="ECO:0007669"/>
    <property type="project" value="UniProtKB-SubCell"/>
</dbReference>
<comment type="caution">
    <text evidence="10">The sequence shown here is derived from an EMBL/GenBank/DDBJ whole genome shotgun (WGS) entry which is preliminary data.</text>
</comment>
<dbReference type="SUPFAM" id="SSF47781">
    <property type="entry name" value="RuvA domain 2-like"/>
    <property type="match status" value="1"/>
</dbReference>
<dbReference type="PANTHER" id="PTHR30562">
    <property type="entry name" value="UVRC/OXIDOREDUCTASE"/>
    <property type="match status" value="1"/>
</dbReference>
<reference evidence="10 11" key="1">
    <citation type="submission" date="2017-11" db="EMBL/GenBank/DDBJ databases">
        <title>Genome sequencing of Prevotella intermedia KCOM 2069.</title>
        <authorList>
            <person name="Kook J.-K."/>
            <person name="Park S.-N."/>
            <person name="Lim Y.K."/>
        </authorList>
    </citation>
    <scope>NUCLEOTIDE SEQUENCE [LARGE SCALE GENOMIC DNA]</scope>
    <source>
        <strain evidence="10 11">KCOM 2069</strain>
    </source>
</reference>
<keyword evidence="1 7" id="KW-0963">Cytoplasm</keyword>
<sequence>MTKEENQKRLAYLKNIVSNLPNKPGTYQFYDKEHTIIYVGKAKNLKNRVSSYFHKETDRFKTKVLVSKIYDITYTVVNSEEDALLIENQLIKQYQPRYNVLLKDGKTYPSICITNEYFPRIFNTRTINKRYGSFYGPYSHISSMYAILEIVKKLYKPRTCRFPITKEGIEQKKYKPCLEYHLGNCGAPCIGKQSYEDYQQNMAQARQILKGNTREVQRLMKAKMEECAAELRFEEAEVYKQRYLALENFAAKSEIVSYTIADVDVFSIVNDDSKKNAFINYLHVTNGAINQSFTFEYKRKLEETDAELLNEAIPEIRERFKSTAKEIIVPFELDFHIKDATFFIPQRGDKKHLLELSEMNAKQHKFDRLKQAEKLNPEQRQTRLMKELQDRLKLPKLPYQIECFDNSNISGTDAVAACVVYKGMKPSKKDYRKYNIKTVVGPDDYASMQEVVRRRYKRMIENETPLPDLIITDGGKGQMEVVRAVVEDELQLAIPIAGLAKDNRHRTNELLYGFPPQTIGIPTNSELFKVLTQIQDEVHRFAISFHRDKRSKHQLHSELDDIKGIGSKSKEQLLQHFKTVKKIKEADIQELTEVIGSARATLLYNYFHLNP</sequence>
<comment type="subcellular location">
    <subcellularLocation>
        <location evidence="7">Cytoplasm</location>
    </subcellularLocation>
</comment>
<evidence type="ECO:0000256" key="7">
    <source>
        <dbReference type="HAMAP-Rule" id="MF_00203"/>
    </source>
</evidence>
<keyword evidence="5 7" id="KW-0234">DNA repair</keyword>
<dbReference type="InterPro" id="IPR038476">
    <property type="entry name" value="UvrC_RNase_H_dom_sf"/>
</dbReference>
<dbReference type="HAMAP" id="MF_00203">
    <property type="entry name" value="UvrC"/>
    <property type="match status" value="1"/>
</dbReference>
<dbReference type="Pfam" id="PF01541">
    <property type="entry name" value="GIY-YIG"/>
    <property type="match status" value="1"/>
</dbReference>
<dbReference type="GO" id="GO:0009381">
    <property type="term" value="F:excinuclease ABC activity"/>
    <property type="evidence" value="ECO:0007669"/>
    <property type="project" value="UniProtKB-UniRule"/>
</dbReference>
<name>A0A2G9IH37_PREIN</name>
<dbReference type="CDD" id="cd10434">
    <property type="entry name" value="GIY-YIG_UvrC_Cho"/>
    <property type="match status" value="1"/>
</dbReference>
<dbReference type="InterPro" id="IPR004791">
    <property type="entry name" value="UvrC"/>
</dbReference>
<dbReference type="PROSITE" id="PS50164">
    <property type="entry name" value="GIY_YIG"/>
    <property type="match status" value="1"/>
</dbReference>
<evidence type="ECO:0000256" key="4">
    <source>
        <dbReference type="ARBA" id="ARBA00022881"/>
    </source>
</evidence>
<gene>
    <name evidence="7" type="primary">uvrC</name>
    <name evidence="10" type="ORF">CUC04_06660</name>
</gene>
<keyword evidence="6 7" id="KW-0742">SOS response</keyword>
<dbReference type="EMBL" id="PESN01000001">
    <property type="protein sequence ID" value="PIN29087.1"/>
    <property type="molecule type" value="Genomic_DNA"/>
</dbReference>
<dbReference type="AlphaFoldDB" id="A0A2G9IH37"/>
<dbReference type="Proteomes" id="UP000230500">
    <property type="component" value="Unassembled WGS sequence"/>
</dbReference>
<dbReference type="Gene3D" id="1.10.150.20">
    <property type="entry name" value="5' to 3' exonuclease, C-terminal subdomain"/>
    <property type="match status" value="1"/>
</dbReference>
<evidence type="ECO:0000256" key="5">
    <source>
        <dbReference type="ARBA" id="ARBA00023204"/>
    </source>
</evidence>
<evidence type="ECO:0000259" key="8">
    <source>
        <dbReference type="PROSITE" id="PS50164"/>
    </source>
</evidence>
<evidence type="ECO:0000256" key="2">
    <source>
        <dbReference type="ARBA" id="ARBA00022763"/>
    </source>
</evidence>
<dbReference type="InterPro" id="IPR050066">
    <property type="entry name" value="UvrABC_protein_C"/>
</dbReference>
<dbReference type="GO" id="GO:0009432">
    <property type="term" value="P:SOS response"/>
    <property type="evidence" value="ECO:0007669"/>
    <property type="project" value="UniProtKB-UniRule"/>
</dbReference>
<evidence type="ECO:0000313" key="10">
    <source>
        <dbReference type="EMBL" id="PIN29087.1"/>
    </source>
</evidence>
<dbReference type="InterPro" id="IPR036876">
    <property type="entry name" value="UVR_dom_sf"/>
</dbReference>
<keyword evidence="3 7" id="KW-0228">DNA excision</keyword>
<proteinExistence type="inferred from homology"/>
<evidence type="ECO:0000256" key="6">
    <source>
        <dbReference type="ARBA" id="ARBA00023236"/>
    </source>
</evidence>